<dbReference type="STRING" id="1121451.DESAM_20678"/>
<organism evidence="3 4">
    <name type="scientific">Maridesulfovibrio hydrothermalis AM13 = DSM 14728</name>
    <dbReference type="NCBI Taxonomy" id="1121451"/>
    <lineage>
        <taxon>Bacteria</taxon>
        <taxon>Pseudomonadati</taxon>
        <taxon>Thermodesulfobacteriota</taxon>
        <taxon>Desulfovibrionia</taxon>
        <taxon>Desulfovibrionales</taxon>
        <taxon>Desulfovibrionaceae</taxon>
        <taxon>Maridesulfovibrio</taxon>
    </lineage>
</organism>
<dbReference type="Pfam" id="PF13476">
    <property type="entry name" value="AAA_23"/>
    <property type="match status" value="1"/>
</dbReference>
<feature type="domain" description="Rad50/SbcC-type AAA" evidence="2">
    <location>
        <begin position="4"/>
        <end position="222"/>
    </location>
</feature>
<dbReference type="eggNOG" id="COG0497">
    <property type="taxonomic scope" value="Bacteria"/>
</dbReference>
<dbReference type="GO" id="GO:0016887">
    <property type="term" value="F:ATP hydrolysis activity"/>
    <property type="evidence" value="ECO:0007669"/>
    <property type="project" value="InterPro"/>
</dbReference>
<dbReference type="EMBL" id="FO203522">
    <property type="protein sequence ID" value="CCO22965.1"/>
    <property type="molecule type" value="Genomic_DNA"/>
</dbReference>
<name>L0R9W4_9BACT</name>
<evidence type="ECO:0000313" key="4">
    <source>
        <dbReference type="Proteomes" id="UP000010808"/>
    </source>
</evidence>
<reference evidence="3 4" key="1">
    <citation type="submission" date="2012-10" db="EMBL/GenBank/DDBJ databases">
        <authorList>
            <person name="Genoscope - CEA"/>
        </authorList>
    </citation>
    <scope>NUCLEOTIDE SEQUENCE [LARGE SCALE GENOMIC DNA]</scope>
    <source>
        <strain evidence="4">AM13 / DSM 14728</strain>
    </source>
</reference>
<protein>
    <submittedName>
        <fullName evidence="3">ATPase involved in DNA repair-like protein</fullName>
    </submittedName>
</protein>
<dbReference type="SUPFAM" id="SSF52540">
    <property type="entry name" value="P-loop containing nucleoside triphosphate hydrolases"/>
    <property type="match status" value="1"/>
</dbReference>
<dbReference type="PATRIC" id="fig|1121451.3.peg.936"/>
<proteinExistence type="predicted"/>
<dbReference type="RefSeq" id="WP_015335570.1">
    <property type="nucleotide sequence ID" value="NC_020055.1"/>
</dbReference>
<gene>
    <name evidence="3" type="ORF">DESAM_20678</name>
</gene>
<keyword evidence="4" id="KW-1185">Reference proteome</keyword>
<accession>L0R9W4</accession>
<dbReference type="HOGENOM" id="CLU_613535_0_0_7"/>
<evidence type="ECO:0000313" key="3">
    <source>
        <dbReference type="EMBL" id="CCO22965.1"/>
    </source>
</evidence>
<dbReference type="KEGG" id="dhy:DESAM_20678"/>
<dbReference type="Proteomes" id="UP000010808">
    <property type="component" value="Chromosome"/>
</dbReference>
<dbReference type="AlphaFoldDB" id="L0R9W4"/>
<feature type="coiled-coil region" evidence="1">
    <location>
        <begin position="171"/>
        <end position="198"/>
    </location>
</feature>
<dbReference type="OrthoDB" id="267455at2"/>
<keyword evidence="1" id="KW-0175">Coiled coil</keyword>
<dbReference type="InterPro" id="IPR027417">
    <property type="entry name" value="P-loop_NTPase"/>
</dbReference>
<sequence>MIKKITLKNFLAHAETEIELGAGMTVLTGPNNSGKSSVVEALRCIATNPLPKHFIRHGAKVARVELEMDDGTRVVWVRKKATAWYEVFKPGAEEAEVYAKFGRKPPEDILNILRLNHVPLEGDKSLDVHIGNQRNPIFLLDQPASVAAQFFASSSEGSHLLAMQTELKGRVRTAKRDKKFQQQKMAQISDELDGLQDLPLVNLELESARELKGQADKLADEIPAIETFLRRKGELENTYSNLSAREKELAVLQPGPELFPTAPLEVAVSRMQSLRQKGESLKSRAASLEGLKPQPELYPVQRLEADIARQKQLSAADLFQDNRLNLLSPLCSPPELEDVATLSATISNVSRNRFLRDNISKRATLLAPLASPPELFEDSQLMQVVNNISSLKLSQDEMRKRLADLDLASERLKKRIGQRLAEIGNCPLCGGDLEADKLLGEAAYELS</sequence>
<dbReference type="InterPro" id="IPR038729">
    <property type="entry name" value="Rad50/SbcC_AAA"/>
</dbReference>
<evidence type="ECO:0000256" key="1">
    <source>
        <dbReference type="SAM" id="Coils"/>
    </source>
</evidence>
<dbReference type="Gene3D" id="3.40.50.300">
    <property type="entry name" value="P-loop containing nucleotide triphosphate hydrolases"/>
    <property type="match status" value="1"/>
</dbReference>
<dbReference type="PANTHER" id="PTHR32114:SF2">
    <property type="entry name" value="ABC TRANSPORTER ABCH.3"/>
    <property type="match status" value="1"/>
</dbReference>
<evidence type="ECO:0000259" key="2">
    <source>
        <dbReference type="Pfam" id="PF13476"/>
    </source>
</evidence>
<dbReference type="PANTHER" id="PTHR32114">
    <property type="entry name" value="ABC TRANSPORTER ABCH.3"/>
    <property type="match status" value="1"/>
</dbReference>
<dbReference type="GO" id="GO:0006302">
    <property type="term" value="P:double-strand break repair"/>
    <property type="evidence" value="ECO:0007669"/>
    <property type="project" value="InterPro"/>
</dbReference>